<reference evidence="3 5" key="2">
    <citation type="submission" date="2020-08" db="EMBL/GenBank/DDBJ databases">
        <title>Genomic Encyclopedia of Type Strains, Phase IV (KMG-IV): sequencing the most valuable type-strain genomes for metagenomic binning, comparative biology and taxonomic classification.</title>
        <authorList>
            <person name="Goeker M."/>
        </authorList>
    </citation>
    <scope>NUCLEOTIDE SEQUENCE [LARGE SCALE GENOMIC DNA]</scope>
    <source>
        <strain evidence="3 5">DSM 10368</strain>
    </source>
</reference>
<accession>A0AAC8YLS1</accession>
<evidence type="ECO:0000313" key="3">
    <source>
        <dbReference type="EMBL" id="MBB3707073.1"/>
    </source>
</evidence>
<sequence>MEVLPKSISLAATLAVAALFALPALAHHGWSWTQDGFFELKGVIADIYIGNPHATLDVDVEGELWRVELAPPARTIAAGFTDEVAKKGDEVVAIGNRSRDETEKRMKAVRIIINGKTYDVYADRVPPS</sequence>
<evidence type="ECO:0000313" key="4">
    <source>
        <dbReference type="Proteomes" id="UP000075755"/>
    </source>
</evidence>
<dbReference type="EMBL" id="CP015005">
    <property type="protein sequence ID" value="AMS39786.1"/>
    <property type="molecule type" value="Genomic_DNA"/>
</dbReference>
<feature type="chain" id="PRO_5041934085" evidence="1">
    <location>
        <begin position="27"/>
        <end position="128"/>
    </location>
</feature>
<keyword evidence="5" id="KW-1185">Reference proteome</keyword>
<reference evidence="2 4" key="1">
    <citation type="submission" date="2016-03" db="EMBL/GenBank/DDBJ databases">
        <title>Complete genome of Aminobacter aminovorans KCTC 2477.</title>
        <authorList>
            <person name="Kim K.M."/>
        </authorList>
    </citation>
    <scope>NUCLEOTIDE SEQUENCE [LARGE SCALE GENOMIC DNA]</scope>
    <source>
        <strain evidence="2 4">KCTC 2477</strain>
    </source>
</reference>
<organism evidence="2 4">
    <name type="scientific">Aminobacter aminovorans</name>
    <name type="common">Chelatobacter heintzii</name>
    <dbReference type="NCBI Taxonomy" id="83263"/>
    <lineage>
        <taxon>Bacteria</taxon>
        <taxon>Pseudomonadati</taxon>
        <taxon>Pseudomonadota</taxon>
        <taxon>Alphaproteobacteria</taxon>
        <taxon>Hyphomicrobiales</taxon>
        <taxon>Phyllobacteriaceae</taxon>
        <taxon>Aminobacter</taxon>
    </lineage>
</organism>
<evidence type="ECO:0000256" key="1">
    <source>
        <dbReference type="SAM" id="SignalP"/>
    </source>
</evidence>
<name>A0AAC8YLS1_AMIAI</name>
<dbReference type="KEGG" id="aak:AA2016_0848"/>
<evidence type="ECO:0000313" key="2">
    <source>
        <dbReference type="EMBL" id="AMS39786.1"/>
    </source>
</evidence>
<dbReference type="InterPro" id="IPR046150">
    <property type="entry name" value="DUF6152"/>
</dbReference>
<dbReference type="Proteomes" id="UP000075755">
    <property type="component" value="Chromosome"/>
</dbReference>
<dbReference type="RefSeq" id="WP_067955873.1">
    <property type="nucleotide sequence ID" value="NZ_CP015005.1"/>
</dbReference>
<gene>
    <name evidence="2" type="ORF">AA2016_0848</name>
    <name evidence="3" type="ORF">FHS67_003401</name>
</gene>
<dbReference type="EMBL" id="JACICB010000012">
    <property type="protein sequence ID" value="MBB3707073.1"/>
    <property type="molecule type" value="Genomic_DNA"/>
</dbReference>
<dbReference type="Pfam" id="PF19649">
    <property type="entry name" value="DUF6152"/>
    <property type="match status" value="1"/>
</dbReference>
<dbReference type="Proteomes" id="UP000577697">
    <property type="component" value="Unassembled WGS sequence"/>
</dbReference>
<proteinExistence type="predicted"/>
<keyword evidence="1" id="KW-0732">Signal</keyword>
<dbReference type="AlphaFoldDB" id="A0AAC8YLS1"/>
<evidence type="ECO:0000313" key="5">
    <source>
        <dbReference type="Proteomes" id="UP000577697"/>
    </source>
</evidence>
<protein>
    <submittedName>
        <fullName evidence="2">Uncharacterized protein</fullName>
    </submittedName>
</protein>
<feature type="signal peptide" evidence="1">
    <location>
        <begin position="1"/>
        <end position="26"/>
    </location>
</feature>